<feature type="compositionally biased region" description="Basic and acidic residues" evidence="1">
    <location>
        <begin position="106"/>
        <end position="117"/>
    </location>
</feature>
<gene>
    <name evidence="2" type="ORF">LOD99_11299</name>
</gene>
<dbReference type="AlphaFoldDB" id="A0AAV7K4V1"/>
<organism evidence="2 3">
    <name type="scientific">Oopsacas minuta</name>
    <dbReference type="NCBI Taxonomy" id="111878"/>
    <lineage>
        <taxon>Eukaryota</taxon>
        <taxon>Metazoa</taxon>
        <taxon>Porifera</taxon>
        <taxon>Hexactinellida</taxon>
        <taxon>Hexasterophora</taxon>
        <taxon>Lyssacinosida</taxon>
        <taxon>Leucopsacidae</taxon>
        <taxon>Oopsacas</taxon>
    </lineage>
</organism>
<sequence>MVKIEEYKKKLTAKNNPGVSAPRPAPDSGISAPTQMPNNGRGGGSYGWNSQAGSFDWNNIQDDRWKNLFAEVAGMIGQCDLDKDQVQLIYDMVEWKRGIEATPRDIVERRNTMRRTDPPPPTSGKG</sequence>
<proteinExistence type="predicted"/>
<accession>A0AAV7K4V1</accession>
<name>A0AAV7K4V1_9METZ</name>
<comment type="caution">
    <text evidence="2">The sequence shown here is derived from an EMBL/GenBank/DDBJ whole genome shotgun (WGS) entry which is preliminary data.</text>
</comment>
<feature type="region of interest" description="Disordered" evidence="1">
    <location>
        <begin position="1"/>
        <end position="53"/>
    </location>
</feature>
<evidence type="ECO:0000313" key="2">
    <source>
        <dbReference type="EMBL" id="KAI6656264.1"/>
    </source>
</evidence>
<feature type="region of interest" description="Disordered" evidence="1">
    <location>
        <begin position="106"/>
        <end position="126"/>
    </location>
</feature>
<dbReference type="Gene3D" id="3.90.810.10">
    <property type="entry name" value="CRIB domain"/>
    <property type="match status" value="1"/>
</dbReference>
<keyword evidence="3" id="KW-1185">Reference proteome</keyword>
<dbReference type="EMBL" id="JAKMXF010000148">
    <property type="protein sequence ID" value="KAI6656264.1"/>
    <property type="molecule type" value="Genomic_DNA"/>
</dbReference>
<dbReference type="Proteomes" id="UP001165289">
    <property type="component" value="Unassembled WGS sequence"/>
</dbReference>
<reference evidence="2 3" key="1">
    <citation type="journal article" date="2023" name="BMC Biol.">
        <title>The compact genome of the sponge Oopsacas minuta (Hexactinellida) is lacking key metazoan core genes.</title>
        <authorList>
            <person name="Santini S."/>
            <person name="Schenkelaars Q."/>
            <person name="Jourda C."/>
            <person name="Duchesne M."/>
            <person name="Belahbib H."/>
            <person name="Rocher C."/>
            <person name="Selva M."/>
            <person name="Riesgo A."/>
            <person name="Vervoort M."/>
            <person name="Leys S.P."/>
            <person name="Kodjabachian L."/>
            <person name="Le Bivic A."/>
            <person name="Borchiellini C."/>
            <person name="Claverie J.M."/>
            <person name="Renard E."/>
        </authorList>
    </citation>
    <scope>NUCLEOTIDE SEQUENCE [LARGE SCALE GENOMIC DNA]</scope>
    <source>
        <strain evidence="2">SPO-2</strain>
    </source>
</reference>
<evidence type="ECO:0000256" key="1">
    <source>
        <dbReference type="SAM" id="MobiDB-lite"/>
    </source>
</evidence>
<evidence type="ECO:0000313" key="3">
    <source>
        <dbReference type="Proteomes" id="UP001165289"/>
    </source>
</evidence>
<protein>
    <submittedName>
        <fullName evidence="2">Uncharacterized protein</fullName>
    </submittedName>
</protein>
<dbReference type="InterPro" id="IPR036936">
    <property type="entry name" value="CRIB_dom_sf"/>
</dbReference>